<reference evidence="5 6" key="1">
    <citation type="journal article" date="2007" name="Appl. Environ. Microbiol.">
        <title>Rhizobial factors required for stem nodule maturation and maintenance in Sesbania rostrata-Azorhizobium caulinodans ORS571 symbiosis.</title>
        <authorList>
            <person name="Suzuki S."/>
            <person name="Aono T."/>
            <person name="Lee KB."/>
            <person name="Suzuki T."/>
            <person name="Liu CT."/>
            <person name="Miwa H."/>
            <person name="Wakao S."/>
            <person name="Iki T."/>
            <person name="Oyaizu H."/>
        </authorList>
    </citation>
    <scope>NUCLEOTIDE SEQUENCE [LARGE SCALE GENOMIC DNA]</scope>
    <source>
        <strain evidence="6">ATCC 43989 / DSM 5975 / JCM 20966 / LMG 6465 / NBRC 14845 / NCIMB 13405 / ORS 571</strain>
    </source>
</reference>
<dbReference type="EMBL" id="AP009384">
    <property type="protein sequence ID" value="BAF86740.1"/>
    <property type="molecule type" value="Genomic_DNA"/>
</dbReference>
<keyword evidence="2" id="KW-0238">DNA-binding</keyword>
<organism evidence="5 6">
    <name type="scientific">Azorhizobium caulinodans (strain ATCC 43989 / DSM 5975 / JCM 20966 / LMG 6465 / NBRC 14845 / NCIMB 13405 / ORS 571)</name>
    <dbReference type="NCBI Taxonomy" id="438753"/>
    <lineage>
        <taxon>Bacteria</taxon>
        <taxon>Pseudomonadati</taxon>
        <taxon>Pseudomonadota</taxon>
        <taxon>Alphaproteobacteria</taxon>
        <taxon>Hyphomicrobiales</taxon>
        <taxon>Xanthobacteraceae</taxon>
        <taxon>Azorhizobium</taxon>
    </lineage>
</organism>
<dbReference type="SUPFAM" id="SSF46785">
    <property type="entry name" value="Winged helix' DNA-binding domain"/>
    <property type="match status" value="1"/>
</dbReference>
<dbReference type="InterPro" id="IPR000835">
    <property type="entry name" value="HTH_MarR-typ"/>
</dbReference>
<proteinExistence type="predicted"/>
<feature type="domain" description="HTH marR-type" evidence="4">
    <location>
        <begin position="48"/>
        <end position="182"/>
    </location>
</feature>
<dbReference type="InterPro" id="IPR036390">
    <property type="entry name" value="WH_DNA-bd_sf"/>
</dbReference>
<dbReference type="GO" id="GO:0003700">
    <property type="term" value="F:DNA-binding transcription factor activity"/>
    <property type="evidence" value="ECO:0007669"/>
    <property type="project" value="InterPro"/>
</dbReference>
<dbReference type="PRINTS" id="PR00598">
    <property type="entry name" value="HTHMARR"/>
</dbReference>
<dbReference type="eggNOG" id="COG1846">
    <property type="taxonomic scope" value="Bacteria"/>
</dbReference>
<keyword evidence="3" id="KW-0804">Transcription</keyword>
<dbReference type="Gene3D" id="1.10.10.10">
    <property type="entry name" value="Winged helix-like DNA-binding domain superfamily/Winged helix DNA-binding domain"/>
    <property type="match status" value="1"/>
</dbReference>
<evidence type="ECO:0000313" key="5">
    <source>
        <dbReference type="EMBL" id="BAF86740.1"/>
    </source>
</evidence>
<reference evidence="5 6" key="6">
    <citation type="journal article" date="2011" name="Appl. Environ. Microbiol.">
        <title>Involvement of the azorhizobial chromosome partition gene (parA) in the onset of bacteroid differentiation during Sesbania rostrata stem nodule development.</title>
        <authorList>
            <person name="Liu CT."/>
            <person name="Lee KB."/>
            <person name="Wang YS."/>
            <person name="Peng MH."/>
            <person name="Lee KT."/>
            <person name="Suzuki S."/>
            <person name="Suzuki T."/>
            <person name="Oyaizu H."/>
        </authorList>
    </citation>
    <scope>NUCLEOTIDE SEQUENCE [LARGE SCALE GENOMIC DNA]</scope>
    <source>
        <strain evidence="6">ATCC 43989 / DSM 5975 / JCM 20966 / LMG 6465 / NBRC 14845 / NCIMB 13405 / ORS 571</strain>
    </source>
</reference>
<evidence type="ECO:0000256" key="3">
    <source>
        <dbReference type="ARBA" id="ARBA00023163"/>
    </source>
</evidence>
<evidence type="ECO:0000256" key="1">
    <source>
        <dbReference type="ARBA" id="ARBA00023015"/>
    </source>
</evidence>
<dbReference type="GO" id="GO:0006950">
    <property type="term" value="P:response to stress"/>
    <property type="evidence" value="ECO:0007669"/>
    <property type="project" value="TreeGrafter"/>
</dbReference>
<dbReference type="PROSITE" id="PS50995">
    <property type="entry name" value="HTH_MARR_2"/>
    <property type="match status" value="1"/>
</dbReference>
<keyword evidence="6" id="KW-1185">Reference proteome</keyword>
<dbReference type="PANTHER" id="PTHR33164">
    <property type="entry name" value="TRANSCRIPTIONAL REGULATOR, MARR FAMILY"/>
    <property type="match status" value="1"/>
</dbReference>
<reference evidence="5 6" key="3">
    <citation type="journal article" date="2008" name="BMC Genomics">
        <title>The genome of the versatile nitrogen fixer Azorhizobium caulinodans ORS571.</title>
        <authorList>
            <person name="Lee KB."/>
            <person name="Backer P.D."/>
            <person name="Aono T."/>
            <person name="Liu CT."/>
            <person name="Suzuki S."/>
            <person name="Suzuki T."/>
            <person name="Kaneko T."/>
            <person name="Yamada M."/>
            <person name="Tabata S."/>
            <person name="Kupfer D.M."/>
            <person name="Najar F.Z."/>
            <person name="Wiley G.B."/>
            <person name="Roe B."/>
            <person name="Binnewies T.T."/>
            <person name="Ussery D.W."/>
            <person name="D'Haeze W."/>
            <person name="Herder J.D."/>
            <person name="Gevers D."/>
            <person name="Vereecke D."/>
            <person name="Holsters M."/>
            <person name="Oyaizu H."/>
        </authorList>
    </citation>
    <scope>NUCLEOTIDE SEQUENCE [LARGE SCALE GENOMIC DNA]</scope>
    <source>
        <strain evidence="6">ATCC 43989 / DSM 5975 / JCM 20966 / LMG 6465 / NBRC 14845 / NCIMB 13405 / ORS 571</strain>
    </source>
</reference>
<gene>
    <name evidence="5" type="primary">marR</name>
    <name evidence="5" type="ordered locus">AZC_0742</name>
</gene>
<dbReference type="GO" id="GO:0003677">
    <property type="term" value="F:DNA binding"/>
    <property type="evidence" value="ECO:0007669"/>
    <property type="project" value="UniProtKB-KW"/>
</dbReference>
<evidence type="ECO:0000259" key="4">
    <source>
        <dbReference type="PROSITE" id="PS50995"/>
    </source>
</evidence>
<dbReference type="AlphaFoldDB" id="A8IQ46"/>
<dbReference type="KEGG" id="azc:AZC_0742"/>
<dbReference type="InterPro" id="IPR039422">
    <property type="entry name" value="MarR/SlyA-like"/>
</dbReference>
<dbReference type="HOGENOM" id="CLU_083287_18_2_5"/>
<reference evidence="6" key="2">
    <citation type="submission" date="2007-04" db="EMBL/GenBank/DDBJ databases">
        <title>Complete genome sequence of the nitrogen-fixing bacterium Azorhizobium caulinodans ORS571.</title>
        <authorList>
            <person name="Lee K.B."/>
            <person name="Backer P.D."/>
            <person name="Aono T."/>
            <person name="Liu C.T."/>
            <person name="Suzuki S."/>
            <person name="Suzuki T."/>
            <person name="Kaneko T."/>
            <person name="Yamada M."/>
            <person name="Tabata S."/>
            <person name="Kupfer D.M."/>
            <person name="Najar F.Z."/>
            <person name="Wiley G.B."/>
            <person name="Roe B."/>
            <person name="Binnewies T."/>
            <person name="Ussery D."/>
            <person name="Vereecke D."/>
            <person name="Gevers D."/>
            <person name="Holsters M."/>
            <person name="Oyaizu H."/>
        </authorList>
    </citation>
    <scope>NUCLEOTIDE SEQUENCE [LARGE SCALE GENOMIC DNA]</scope>
    <source>
        <strain evidence="6">ATCC 43989 / DSM 5975 / JCM 20966 / LMG 6465 / NBRC 14845 / NCIMB 13405 / ORS 571</strain>
    </source>
</reference>
<reference evidence="5 6" key="4">
    <citation type="journal article" date="2009" name="Appl. Environ. Microbiol.">
        <title>Comparative genome-wide transcriptional profiling of Azorhizobium caulinodans ORS571 grown under free-living and symbiotic conditions.</title>
        <authorList>
            <person name="Tsukada S."/>
            <person name="Aono T."/>
            <person name="Akiba N."/>
            <person name="Lee KB."/>
            <person name="Liu CT."/>
            <person name="Toyazaki H."/>
            <person name="Oyaizu H."/>
        </authorList>
    </citation>
    <scope>NUCLEOTIDE SEQUENCE [LARGE SCALE GENOMIC DNA]</scope>
    <source>
        <strain evidence="6">ATCC 43989 / DSM 5975 / JCM 20966 / LMG 6465 / NBRC 14845 / NCIMB 13405 / ORS 571</strain>
    </source>
</reference>
<dbReference type="STRING" id="438753.AZC_0742"/>
<dbReference type="PANTHER" id="PTHR33164:SF64">
    <property type="entry name" value="TRANSCRIPTIONAL REGULATOR SLYA"/>
    <property type="match status" value="1"/>
</dbReference>
<accession>A8IQ46</accession>
<dbReference type="Proteomes" id="UP000000270">
    <property type="component" value="Chromosome"/>
</dbReference>
<dbReference type="Pfam" id="PF01047">
    <property type="entry name" value="MarR"/>
    <property type="match status" value="1"/>
</dbReference>
<keyword evidence="1" id="KW-0805">Transcription regulation</keyword>
<dbReference type="SMART" id="SM00347">
    <property type="entry name" value="HTH_MARR"/>
    <property type="match status" value="1"/>
</dbReference>
<protein>
    <submittedName>
        <fullName evidence="5">Transcriptional regulator</fullName>
    </submittedName>
</protein>
<evidence type="ECO:0000313" key="6">
    <source>
        <dbReference type="Proteomes" id="UP000000270"/>
    </source>
</evidence>
<evidence type="ECO:0000256" key="2">
    <source>
        <dbReference type="ARBA" id="ARBA00023125"/>
    </source>
</evidence>
<sequence>MRVGGNRGRSACSRFFRFTLGKVNTRPGENERLESKFNLSYCGGDMSETPLGFLFFEVSRLYRARTDRAFEQGGLGITSGEARTLIYINQHPGLRQTALAEKMSVEPMTLVASLDRLEAQSLVKREPDPTDRRAKRVLLTPAAAPLIARITSIALAAREEILNGLSEDQIANFRTALDRMRVNLVAGRDADDA</sequence>
<reference evidence="5 6" key="5">
    <citation type="journal article" date="2010" name="Appl. Environ. Microbiol.">
        <title>phrR-like gene praR of Azorhizobium caulinodans ORS571 is essential for symbiosis with Sesbania rostrata and is involved in expression of reb genes.</title>
        <authorList>
            <person name="Akiba N."/>
            <person name="Aono T."/>
            <person name="Toyazaki H."/>
            <person name="Sato S."/>
            <person name="Oyaizu H."/>
        </authorList>
    </citation>
    <scope>NUCLEOTIDE SEQUENCE [LARGE SCALE GENOMIC DNA]</scope>
    <source>
        <strain evidence="6">ATCC 43989 / DSM 5975 / JCM 20966 / LMG 6465 / NBRC 14845 / NCIMB 13405 / ORS 571</strain>
    </source>
</reference>
<name>A8IQ46_AZOC5</name>
<dbReference type="InterPro" id="IPR036388">
    <property type="entry name" value="WH-like_DNA-bd_sf"/>
</dbReference>